<evidence type="ECO:0000313" key="7">
    <source>
        <dbReference type="Proteomes" id="UP000250043"/>
    </source>
</evidence>
<evidence type="ECO:0000256" key="4">
    <source>
        <dbReference type="ARBA" id="ARBA00023242"/>
    </source>
</evidence>
<dbReference type="OrthoDB" id="2019644at2759"/>
<keyword evidence="7" id="KW-1185">Reference proteome</keyword>
<dbReference type="Proteomes" id="UP000250043">
    <property type="component" value="Unassembled WGS sequence"/>
</dbReference>
<dbReference type="PANTHER" id="PTHR31344:SF0">
    <property type="entry name" value="NUCLEAR PORE COMPLEX PROTEIN NUP205"/>
    <property type="match status" value="1"/>
</dbReference>
<dbReference type="InterPro" id="IPR021827">
    <property type="entry name" value="Nup186/Nup192/Nup205"/>
</dbReference>
<feature type="region of interest" description="Disordered" evidence="5">
    <location>
        <begin position="609"/>
        <end position="644"/>
    </location>
</feature>
<gene>
    <name evidence="6" type="ORF">OBBRIDRAFT_888752</name>
</gene>
<comment type="subcellular location">
    <subcellularLocation>
        <location evidence="1">Nucleus</location>
    </subcellularLocation>
</comment>
<keyword evidence="3" id="KW-0813">Transport</keyword>
<organism evidence="6 7">
    <name type="scientific">Obba rivulosa</name>
    <dbReference type="NCBI Taxonomy" id="1052685"/>
    <lineage>
        <taxon>Eukaryota</taxon>
        <taxon>Fungi</taxon>
        <taxon>Dikarya</taxon>
        <taxon>Basidiomycota</taxon>
        <taxon>Agaricomycotina</taxon>
        <taxon>Agaricomycetes</taxon>
        <taxon>Polyporales</taxon>
        <taxon>Gelatoporiaceae</taxon>
        <taxon>Obba</taxon>
    </lineage>
</organism>
<comment type="similarity">
    <text evidence="2">Belongs to the NUP186/NUP192/NUP205 family.</text>
</comment>
<name>A0A8E2B0K3_9APHY</name>
<evidence type="ECO:0000256" key="1">
    <source>
        <dbReference type="ARBA" id="ARBA00004123"/>
    </source>
</evidence>
<sequence>MASLAHLRTLILSAFNARGLQNGEQEFFEELMAHKPQLVNLFDVGPRNPQEQREIESGKVVVNGRSLAVNSDFARQVIFISQQLDCSERYVAGLLHEVVSQNPNLNQQSTIEATILEFHNRRRQLAECLRYIFEAAEVAETHDASPFYGRLDYFVRTQLVPASGGLSFASKVFQEIHNLGNVLAKVQNARQNARSETVVPSAQNNTGSLSADILNARCDSLRFERRTLAVMLYLMGRMGFLGPSEVKKMVDWLEVNYRHPMTYYILSTVLAAFDLVSPTSAGGKARKVLISDTSFISYMKRKLDVSTEWKEPGLKATVLLKWTIFLTEARHQNPTLENSDGFKTDELETQIWNAVQSDCFTYLLRVVAQLQKKQATYPSVSYAAATLSQFDSEPLELPADDFRPAIFEAFETLVRSLITYASSELRKIKQRQEDLLLAGARPERTRRFRSSLAQSTSRFPAASEPEKPTVSPRNDMAMFFSFIGLLYSTLPPERALPFWGSGAEIEGKRSTYSHVMESNSGKLPAFLQWAVWSTQARDLDMSMALYDMLSGLAKGQQCSELAYNFLVRGGSEVVPGSSLAASTAAHFNSGPVVSWNAIFELLDTWASAGAGPRAPQPPPHAQGPQGNHQQQWNAQQQHQQHQSQPQQLIFTPQDVLLAQAFLRLLSTVVTWSVAVRITISGHARFRAIPTLVSLIPLGIPLELKGAIFETLACFCEPGAGIPGVEICKSVWTLMERLEVINVRIHAGLGVSIPAVKGVEVELDEVEAAYKMYPATIPFLKLLATLIHTPKRIPLKSLITDAEPVNTVPETLGHPYRTPGIGPFTSFVVDNVFSRISSREYLRPTDRWRMNDLCLCFIERCLASYDLESLVANVEELQPKGDGVLQLATHPGYDMMKRLLSSSPLQNSLLSYLVDGVNGFERGLAEEEPFFRSTIVRVLRIIHRVLEIQDIFLDVLIPLLSDINEPAITGEVPPASYFIRFEQALTFSREHVPAVAAYVAYPSYPELSLLSIKILAALAKFPSHPQLALLLDRSDESDRILNAFHKIMDEEVLEDVEAAETEAEQRTGAGAPDLDESSDLLTQAIRLAILDLLIQNADSTRPYPNIAHFLLFGSASAEVQIQDPHALGARRTCIHSVLDMLNTGIPRLNGKGSSRKHIAPIQPLFMTLPALAERGYHLVYQLCKHHRTSEAVMRYLRTREDFFARHLAAVPFKVPAAEKEPFIEIMYNDGSRVTTTVTDLASFLRLRSWILDLVALELHVLTNKRHHKSVAQLLELLLGSEEDYVEDGQSWEDELFRPFHEVGQSNLRMIEFLQSLDFDWSDSLVVQPMELQFLGGLNLQSCIRVDESGCEVVDQTALLALLATARRTLHQQGQIVTRTHLDQLTAEITYIMESCAIENHRRKVRFATSTGYEAWRRVLDMSLLKCFDRLPIDRRENMLFDLLHALLPIIRSANVEESTAVLLSEAALSIITKLREDRHYQVILQTAGGDAEVGSLPAERLFALLRGILECILDNNHIELVRGNLYATLINYVHLVISAHHDQNQTEDRSNPLNLSTPLSMSTSRDDLLNDSLSSTAFPNQASGSSATGSALVGGSLSILKPVTERLVATISRDAIDGSEVWKTIAFMLLDSFVRLSHLERHNTVFQSLSRHGFLASFCQGLKESDLRLQAVLKPDPDDLNALYVYEAKMSLLIRMAQGRQGAERLLEARAIPILAECDYLDARPEADQAFLDQDSFLPSAIQRYHQLFMPAIELVTGMLVILGPKHATGTSQALQFLSAHRDTIVLLLKNEIDELSLSVLEEIRLLVLLCAIVLKLVPKTELLSTSGFGGIHAAILSLAARCLSNRHWSDIVKPQTDAELIDAETNASGFHGETKFRVSVWFRDQLLRRTITAYLGTASDFTEPEFTLVLSPVVTIPRQEERPTRFLPTVPTIGDTIEALDHLCDDLADGFKRIINLSAELASRDHTRVANIQQIVTIADQSLLENLDVRQKRILISRELAGWRNEARRRAQITLSGLEMLLLLLWRHLVFYSEGRHINNPDLKGAISHLMRFVSAPDVETFTAEARRKLAPILQRLQSLEVSEETLGRDWRSYESYLEIMSRRLKDATGLVESHDDSQDAS</sequence>
<dbReference type="Pfam" id="PF11894">
    <property type="entry name" value="Nup192"/>
    <property type="match status" value="1"/>
</dbReference>
<feature type="compositionally biased region" description="Low complexity" evidence="5">
    <location>
        <begin position="622"/>
        <end position="644"/>
    </location>
</feature>
<dbReference type="GO" id="GO:0017056">
    <property type="term" value="F:structural constituent of nuclear pore"/>
    <property type="evidence" value="ECO:0007669"/>
    <property type="project" value="TreeGrafter"/>
</dbReference>
<evidence type="ECO:0000256" key="5">
    <source>
        <dbReference type="SAM" id="MobiDB-lite"/>
    </source>
</evidence>
<dbReference type="GO" id="GO:0044611">
    <property type="term" value="C:nuclear pore inner ring"/>
    <property type="evidence" value="ECO:0007669"/>
    <property type="project" value="TreeGrafter"/>
</dbReference>
<dbReference type="GO" id="GO:0006999">
    <property type="term" value="P:nuclear pore organization"/>
    <property type="evidence" value="ECO:0007669"/>
    <property type="project" value="TreeGrafter"/>
</dbReference>
<evidence type="ECO:0000313" key="6">
    <source>
        <dbReference type="EMBL" id="OCH88950.1"/>
    </source>
</evidence>
<feature type="region of interest" description="Disordered" evidence="5">
    <location>
        <begin position="448"/>
        <end position="470"/>
    </location>
</feature>
<dbReference type="EMBL" id="KV722439">
    <property type="protein sequence ID" value="OCH88950.1"/>
    <property type="molecule type" value="Genomic_DNA"/>
</dbReference>
<keyword evidence="4" id="KW-0539">Nucleus</keyword>
<evidence type="ECO:0000256" key="3">
    <source>
        <dbReference type="ARBA" id="ARBA00022448"/>
    </source>
</evidence>
<dbReference type="PANTHER" id="PTHR31344">
    <property type="entry name" value="NUCLEAR PORE COMPLEX PROTEIN NUP205"/>
    <property type="match status" value="1"/>
</dbReference>
<proteinExistence type="inferred from homology"/>
<protein>
    <submittedName>
        <fullName evidence="6">Uncharacterized protein</fullName>
    </submittedName>
</protein>
<evidence type="ECO:0000256" key="2">
    <source>
        <dbReference type="ARBA" id="ARBA00005892"/>
    </source>
</evidence>
<reference evidence="6 7" key="1">
    <citation type="submission" date="2016-07" db="EMBL/GenBank/DDBJ databases">
        <title>Draft genome of the white-rot fungus Obba rivulosa 3A-2.</title>
        <authorList>
            <consortium name="DOE Joint Genome Institute"/>
            <person name="Miettinen O."/>
            <person name="Riley R."/>
            <person name="Acob R."/>
            <person name="Barry K."/>
            <person name="Cullen D."/>
            <person name="De Vries R."/>
            <person name="Hainaut M."/>
            <person name="Hatakka A."/>
            <person name="Henrissat B."/>
            <person name="Hilden K."/>
            <person name="Kuo R."/>
            <person name="Labutti K."/>
            <person name="Lipzen A."/>
            <person name="Makela M.R."/>
            <person name="Sandor L."/>
            <person name="Spatafora J.W."/>
            <person name="Grigoriev I.V."/>
            <person name="Hibbett D.S."/>
        </authorList>
    </citation>
    <scope>NUCLEOTIDE SEQUENCE [LARGE SCALE GENOMIC DNA]</scope>
    <source>
        <strain evidence="6 7">3A-2</strain>
    </source>
</reference>
<accession>A0A8E2B0K3</accession>